<accession>I4B5A6</accession>
<feature type="transmembrane region" description="Helical" evidence="1">
    <location>
        <begin position="134"/>
        <end position="150"/>
    </location>
</feature>
<protein>
    <recommendedName>
        <fullName evidence="4">Polyketide cyclase/dehydrase</fullName>
    </recommendedName>
</protein>
<feature type="transmembrane region" description="Helical" evidence="1">
    <location>
        <begin position="106"/>
        <end position="127"/>
    </location>
</feature>
<proteinExistence type="predicted"/>
<sequence length="328" mass="37009">MTAKMKPMSLSMLIATVIGIAYGTSAQIFMRFMSKDEGNKFGNGSFMVMTLGFVFFVPFAVGMLHVYLRQRDGLRDFVLSIFEPMLPAVLCLMVSLVIGWEGTICLIMAFPIVMGLSALGGLAMRIIINVRQKNLIFVAFMVLPMPLSLLERQIDLPQEKRIVSNTLRIKAKPETVWRKIVRVEKITEPQESVFFTLGFPRPIEAVLSGDGVGQTRLATFERGLQFVETVTDWKVNEKLGFTIKADPNLTPLTTLDEHVTVGGAFFDVMSGTYEIRKINDREVDLVLYSEHRISTHFNFYARIWSNFLMSEIQSNIMKVIKARAEAEG</sequence>
<evidence type="ECO:0008006" key="4">
    <source>
        <dbReference type="Google" id="ProtNLM"/>
    </source>
</evidence>
<dbReference type="PATRIC" id="fig|869212.3.peg.1815"/>
<keyword evidence="1" id="KW-1133">Transmembrane helix</keyword>
<dbReference type="EMBL" id="CP002959">
    <property type="protein sequence ID" value="AFM12463.1"/>
    <property type="molecule type" value="Genomic_DNA"/>
</dbReference>
<dbReference type="AlphaFoldDB" id="I4B5A6"/>
<evidence type="ECO:0000313" key="3">
    <source>
        <dbReference type="Proteomes" id="UP000006048"/>
    </source>
</evidence>
<dbReference type="RefSeq" id="WP_014802972.1">
    <property type="nucleotide sequence ID" value="NC_018020.1"/>
</dbReference>
<keyword evidence="1" id="KW-0812">Transmembrane</keyword>
<dbReference type="STRING" id="869212.Turpa_1816"/>
<gene>
    <name evidence="2" type="ordered locus">Turpa_1816</name>
</gene>
<keyword evidence="3" id="KW-1185">Reference proteome</keyword>
<organism evidence="2 3">
    <name type="scientific">Turneriella parva (strain ATCC BAA-1111 / DSM 21527 / NCTC 11395 / H)</name>
    <name type="common">Leptospira parva</name>
    <dbReference type="NCBI Taxonomy" id="869212"/>
    <lineage>
        <taxon>Bacteria</taxon>
        <taxon>Pseudomonadati</taxon>
        <taxon>Spirochaetota</taxon>
        <taxon>Spirochaetia</taxon>
        <taxon>Leptospirales</taxon>
        <taxon>Leptospiraceae</taxon>
        <taxon>Turneriella</taxon>
    </lineage>
</organism>
<dbReference type="SUPFAM" id="SSF55961">
    <property type="entry name" value="Bet v1-like"/>
    <property type="match status" value="1"/>
</dbReference>
<dbReference type="HOGENOM" id="CLU_059502_0_0_12"/>
<dbReference type="OrthoDB" id="118637at2"/>
<keyword evidence="1" id="KW-0472">Membrane</keyword>
<name>I4B5A6_TURPD</name>
<dbReference type="Proteomes" id="UP000006048">
    <property type="component" value="Chromosome"/>
</dbReference>
<feature type="transmembrane region" description="Helical" evidence="1">
    <location>
        <begin position="77"/>
        <end position="100"/>
    </location>
</feature>
<reference evidence="2 3" key="1">
    <citation type="submission" date="2012-06" db="EMBL/GenBank/DDBJ databases">
        <title>The complete chromosome of genome of Turneriella parva DSM 21527.</title>
        <authorList>
            <consortium name="US DOE Joint Genome Institute (JGI-PGF)"/>
            <person name="Lucas S."/>
            <person name="Han J."/>
            <person name="Lapidus A."/>
            <person name="Bruce D."/>
            <person name="Goodwin L."/>
            <person name="Pitluck S."/>
            <person name="Peters L."/>
            <person name="Kyrpides N."/>
            <person name="Mavromatis K."/>
            <person name="Ivanova N."/>
            <person name="Mikhailova N."/>
            <person name="Chertkov O."/>
            <person name="Detter J.C."/>
            <person name="Tapia R."/>
            <person name="Han C."/>
            <person name="Land M."/>
            <person name="Hauser L."/>
            <person name="Markowitz V."/>
            <person name="Cheng J.-F."/>
            <person name="Hugenholtz P."/>
            <person name="Woyke T."/>
            <person name="Wu D."/>
            <person name="Gronow S."/>
            <person name="Wellnitz S."/>
            <person name="Brambilla E."/>
            <person name="Klenk H.-P."/>
            <person name="Eisen J.A."/>
        </authorList>
    </citation>
    <scope>NUCLEOTIDE SEQUENCE [LARGE SCALE GENOMIC DNA]</scope>
    <source>
        <strain evidence="3">ATCC BAA-1111 / DSM 21527 / NCTC 11395 / H</strain>
    </source>
</reference>
<evidence type="ECO:0000313" key="2">
    <source>
        <dbReference type="EMBL" id="AFM12463.1"/>
    </source>
</evidence>
<dbReference type="KEGG" id="tpx:Turpa_1816"/>
<evidence type="ECO:0000256" key="1">
    <source>
        <dbReference type="SAM" id="Phobius"/>
    </source>
</evidence>
<feature type="transmembrane region" description="Helical" evidence="1">
    <location>
        <begin position="46"/>
        <end position="68"/>
    </location>
</feature>